<keyword evidence="2" id="KW-1185">Reference proteome</keyword>
<proteinExistence type="predicted"/>
<organism evidence="1 2">
    <name type="scientific">Vibrio hippocampi</name>
    <dbReference type="NCBI Taxonomy" id="654686"/>
    <lineage>
        <taxon>Bacteria</taxon>
        <taxon>Pseudomonadati</taxon>
        <taxon>Pseudomonadota</taxon>
        <taxon>Gammaproteobacteria</taxon>
        <taxon>Vibrionales</taxon>
        <taxon>Vibrionaceae</taxon>
        <taxon>Vibrio</taxon>
    </lineage>
</organism>
<dbReference type="EMBL" id="CAKLCM010000003">
    <property type="protein sequence ID" value="CAH0528683.1"/>
    <property type="molecule type" value="Genomic_DNA"/>
</dbReference>
<evidence type="ECO:0000313" key="2">
    <source>
        <dbReference type="Proteomes" id="UP000838160"/>
    </source>
</evidence>
<dbReference type="Proteomes" id="UP000838160">
    <property type="component" value="Unassembled WGS sequence"/>
</dbReference>
<dbReference type="RefSeq" id="WP_237485593.1">
    <property type="nucleotide sequence ID" value="NZ_CAKLCM010000003.1"/>
</dbReference>
<evidence type="ECO:0008006" key="3">
    <source>
        <dbReference type="Google" id="ProtNLM"/>
    </source>
</evidence>
<protein>
    <recommendedName>
        <fullName evidence="3">Lacal_2735 family protein</fullName>
    </recommendedName>
</protein>
<name>A0ABM8ZL01_9VIBR</name>
<evidence type="ECO:0000313" key="1">
    <source>
        <dbReference type="EMBL" id="CAH0528683.1"/>
    </source>
</evidence>
<accession>A0ABM8ZL01</accession>
<sequence length="69" mass="8056">MKKPARRTGKKTSKMSKNAFEERFSYMVQEYQQAKEVLDSMDEGSSEYAKQKVHCDKLFAKAERFVNAN</sequence>
<gene>
    <name evidence="1" type="ORF">VHP8226_02709</name>
</gene>
<reference evidence="1" key="1">
    <citation type="submission" date="2021-12" db="EMBL/GenBank/DDBJ databases">
        <authorList>
            <person name="Rodrigo-Torres L."/>
            <person name="Arahal R. D."/>
            <person name="Lucena T."/>
        </authorList>
    </citation>
    <scope>NUCLEOTIDE SEQUENCE</scope>
    <source>
        <strain evidence="1">CECT 8226</strain>
    </source>
</reference>
<comment type="caution">
    <text evidence="1">The sequence shown here is derived from an EMBL/GenBank/DDBJ whole genome shotgun (WGS) entry which is preliminary data.</text>
</comment>